<dbReference type="EMBL" id="JAPXGO010000001">
    <property type="protein sequence ID" value="MCZ6159366.1"/>
    <property type="molecule type" value="Genomic_DNA"/>
</dbReference>
<feature type="compositionally biased region" description="Polar residues" evidence="2">
    <location>
        <begin position="45"/>
        <end position="56"/>
    </location>
</feature>
<sequence>MADFKQDFLNDGNKKIIKNEMLIAEKYSEQDNIFDVEIDEEKSNKQNLVTKSMSNETNKEEKSKSMSDKELEYAITIAQNEAKKLEVEAKKLDIELLKLKNGK</sequence>
<organism evidence="3 4">
    <name type="scientific">Campylobacter ureolyticus</name>
    <dbReference type="NCBI Taxonomy" id="827"/>
    <lineage>
        <taxon>Bacteria</taxon>
        <taxon>Pseudomonadati</taxon>
        <taxon>Campylobacterota</taxon>
        <taxon>Epsilonproteobacteria</taxon>
        <taxon>Campylobacterales</taxon>
        <taxon>Campylobacteraceae</taxon>
        <taxon>Campylobacter</taxon>
    </lineage>
</organism>
<name>A0A9Q4KKL5_9BACT</name>
<evidence type="ECO:0000256" key="2">
    <source>
        <dbReference type="SAM" id="MobiDB-lite"/>
    </source>
</evidence>
<keyword evidence="1" id="KW-0175">Coiled coil</keyword>
<accession>A0A9Q4KKL5</accession>
<dbReference type="RefSeq" id="WP_269484413.1">
    <property type="nucleotide sequence ID" value="NZ_JAPXGK010000003.1"/>
</dbReference>
<dbReference type="Proteomes" id="UP001075225">
    <property type="component" value="Unassembled WGS sequence"/>
</dbReference>
<evidence type="ECO:0000313" key="3">
    <source>
        <dbReference type="EMBL" id="MCZ6159366.1"/>
    </source>
</evidence>
<evidence type="ECO:0000313" key="4">
    <source>
        <dbReference type="Proteomes" id="UP001075225"/>
    </source>
</evidence>
<feature type="region of interest" description="Disordered" evidence="2">
    <location>
        <begin position="44"/>
        <end position="66"/>
    </location>
</feature>
<feature type="compositionally biased region" description="Basic and acidic residues" evidence="2">
    <location>
        <begin position="57"/>
        <end position="66"/>
    </location>
</feature>
<protein>
    <submittedName>
        <fullName evidence="3">Uncharacterized protein</fullName>
    </submittedName>
</protein>
<gene>
    <name evidence="3" type="ORF">O6B32_02595</name>
</gene>
<evidence type="ECO:0000256" key="1">
    <source>
        <dbReference type="SAM" id="Coils"/>
    </source>
</evidence>
<comment type="caution">
    <text evidence="3">The sequence shown here is derived from an EMBL/GenBank/DDBJ whole genome shotgun (WGS) entry which is preliminary data.</text>
</comment>
<feature type="coiled-coil region" evidence="1">
    <location>
        <begin position="75"/>
        <end position="102"/>
    </location>
</feature>
<reference evidence="3" key="1">
    <citation type="submission" date="2022-12" db="EMBL/GenBank/DDBJ databases">
        <title>Species Delineation and Comparative Genomics within the Campylobacter ureolyticus Complex.</title>
        <authorList>
            <person name="Maki J."/>
            <person name="Howard M."/>
            <person name="Connelly S."/>
            <person name="Hardy D.J."/>
            <person name="Cameron A."/>
        </authorList>
    </citation>
    <scope>NUCLEOTIDE SEQUENCE</scope>
    <source>
        <strain evidence="3">URMC_787</strain>
    </source>
</reference>
<proteinExistence type="predicted"/>
<dbReference type="AlphaFoldDB" id="A0A9Q4KKL5"/>